<sequence>MGFETIEPGNQCARQAGLHTTRIIEAICFAAELWAYRNASCSSVRGHCSDCNWVSGSSVENVSFHFNGDQIATYFLNPSIRNVDSIRWPLTHAWHLEPVQTAFPKTRDGHQIL</sequence>
<organism evidence="1">
    <name type="scientific">Pseudomonas phage PACT201</name>
    <dbReference type="NCBI Taxonomy" id="3230130"/>
    <lineage>
        <taxon>Viruses</taxon>
    </lineage>
</organism>
<reference evidence="1" key="1">
    <citation type="submission" date="2024-06" db="EMBL/GenBank/DDBJ databases">
        <authorList>
            <person name="Yerushalmy O."/>
            <person name="Alkalay-Oren S."/>
            <person name="Coppenhagn-Glazer S."/>
            <person name="Hazan R."/>
        </authorList>
    </citation>
    <scope>NUCLEOTIDE SEQUENCE</scope>
</reference>
<evidence type="ECO:0000313" key="1">
    <source>
        <dbReference type="EMBL" id="XCH45264.1"/>
    </source>
</evidence>
<protein>
    <submittedName>
        <fullName evidence="1">Uncharacterized protein</fullName>
    </submittedName>
</protein>
<dbReference type="EMBL" id="PP931175">
    <property type="protein sequence ID" value="XCH45264.1"/>
    <property type="molecule type" value="Genomic_DNA"/>
</dbReference>
<accession>A0AAU8GS96</accession>
<name>A0AAU8GS96_9VIRU</name>
<proteinExistence type="predicted"/>